<dbReference type="EMBL" id="JAUHHV010000011">
    <property type="protein sequence ID" value="KAK1407866.1"/>
    <property type="molecule type" value="Genomic_DNA"/>
</dbReference>
<feature type="region of interest" description="Disordered" evidence="1">
    <location>
        <begin position="162"/>
        <end position="226"/>
    </location>
</feature>
<evidence type="ECO:0000256" key="1">
    <source>
        <dbReference type="SAM" id="MobiDB-lite"/>
    </source>
</evidence>
<keyword evidence="3" id="KW-1185">Reference proteome</keyword>
<evidence type="ECO:0000313" key="3">
    <source>
        <dbReference type="Proteomes" id="UP001229421"/>
    </source>
</evidence>
<comment type="caution">
    <text evidence="2">The sequence shown here is derived from an EMBL/GenBank/DDBJ whole genome shotgun (WGS) entry which is preliminary data.</text>
</comment>
<protein>
    <submittedName>
        <fullName evidence="2">Uncharacterized protein</fullName>
    </submittedName>
</protein>
<feature type="compositionally biased region" description="Acidic residues" evidence="1">
    <location>
        <begin position="201"/>
        <end position="226"/>
    </location>
</feature>
<dbReference type="Proteomes" id="UP001229421">
    <property type="component" value="Unassembled WGS sequence"/>
</dbReference>
<gene>
    <name evidence="2" type="ORF">QVD17_39493</name>
</gene>
<sequence length="266" mass="30565">MENLKYEPKHDMLAMLDDSIPEATGYQQMIIFILRTKYVYAMCVMPKVYMRLIRKFWRTAEVIIEENEPTIIRGSITNQLHVTVSEEIIREALMLGENEEGIGVGVVNVEMFDYMRDIANNEEEVGVDYYHISQDEPFDPLDLVDDIPDALLDDDEYFQRHLEEGDDNDNDENDSGDSEEDDHNDDSDNEDARLIYTPNGDDSDASDNDENSDDDNEDDNMDVDTVVYEDDENVIQDVIVPDIVEEAVEQVNVLEIAREVAMTETV</sequence>
<evidence type="ECO:0000313" key="2">
    <source>
        <dbReference type="EMBL" id="KAK1407866.1"/>
    </source>
</evidence>
<feature type="compositionally biased region" description="Acidic residues" evidence="1">
    <location>
        <begin position="164"/>
        <end position="189"/>
    </location>
</feature>
<reference evidence="2" key="1">
    <citation type="journal article" date="2023" name="bioRxiv">
        <title>Improved chromosome-level genome assembly for marigold (Tagetes erecta).</title>
        <authorList>
            <person name="Jiang F."/>
            <person name="Yuan L."/>
            <person name="Wang S."/>
            <person name="Wang H."/>
            <person name="Xu D."/>
            <person name="Wang A."/>
            <person name="Fan W."/>
        </authorList>
    </citation>
    <scope>NUCLEOTIDE SEQUENCE</scope>
    <source>
        <strain evidence="2">WSJ</strain>
        <tissue evidence="2">Leaf</tissue>
    </source>
</reference>
<dbReference type="AlphaFoldDB" id="A0AAD8NH68"/>
<proteinExistence type="predicted"/>
<name>A0AAD8NH68_TARER</name>
<accession>A0AAD8NH68</accession>
<organism evidence="2 3">
    <name type="scientific">Tagetes erecta</name>
    <name type="common">African marigold</name>
    <dbReference type="NCBI Taxonomy" id="13708"/>
    <lineage>
        <taxon>Eukaryota</taxon>
        <taxon>Viridiplantae</taxon>
        <taxon>Streptophyta</taxon>
        <taxon>Embryophyta</taxon>
        <taxon>Tracheophyta</taxon>
        <taxon>Spermatophyta</taxon>
        <taxon>Magnoliopsida</taxon>
        <taxon>eudicotyledons</taxon>
        <taxon>Gunneridae</taxon>
        <taxon>Pentapetalae</taxon>
        <taxon>asterids</taxon>
        <taxon>campanulids</taxon>
        <taxon>Asterales</taxon>
        <taxon>Asteraceae</taxon>
        <taxon>Asteroideae</taxon>
        <taxon>Heliantheae alliance</taxon>
        <taxon>Tageteae</taxon>
        <taxon>Tagetes</taxon>
    </lineage>
</organism>